<dbReference type="EMBL" id="PVWK01000062">
    <property type="protein sequence ID" value="PSB29402.1"/>
    <property type="molecule type" value="Genomic_DNA"/>
</dbReference>
<gene>
    <name evidence="2" type="ORF">C7B82_11250</name>
</gene>
<evidence type="ECO:0000313" key="3">
    <source>
        <dbReference type="Proteomes" id="UP000239576"/>
    </source>
</evidence>
<organism evidence="2 3">
    <name type="scientific">Stenomitos frigidus ULC18</name>
    <dbReference type="NCBI Taxonomy" id="2107698"/>
    <lineage>
        <taxon>Bacteria</taxon>
        <taxon>Bacillati</taxon>
        <taxon>Cyanobacteriota</taxon>
        <taxon>Cyanophyceae</taxon>
        <taxon>Leptolyngbyales</taxon>
        <taxon>Leptolyngbyaceae</taxon>
        <taxon>Stenomitos</taxon>
    </lineage>
</organism>
<protein>
    <submittedName>
        <fullName evidence="2">Phosphoesterase</fullName>
    </submittedName>
</protein>
<reference evidence="2 3" key="2">
    <citation type="submission" date="2018-03" db="EMBL/GenBank/DDBJ databases">
        <title>The ancient ancestry and fast evolution of plastids.</title>
        <authorList>
            <person name="Moore K.R."/>
            <person name="Magnabosco C."/>
            <person name="Momper L."/>
            <person name="Gold D.A."/>
            <person name="Bosak T."/>
            <person name="Fournier G.P."/>
        </authorList>
    </citation>
    <scope>NUCLEOTIDE SEQUENCE [LARGE SCALE GENOMIC DNA]</scope>
    <source>
        <strain evidence="2 3">ULC18</strain>
    </source>
</reference>
<comment type="caution">
    <text evidence="2">The sequence shown here is derived from an EMBL/GenBank/DDBJ whole genome shotgun (WGS) entry which is preliminary data.</text>
</comment>
<dbReference type="Gene3D" id="3.40.720.10">
    <property type="entry name" value="Alkaline Phosphatase, subunit A"/>
    <property type="match status" value="1"/>
</dbReference>
<dbReference type="GO" id="GO:0009395">
    <property type="term" value="P:phospholipid catabolic process"/>
    <property type="evidence" value="ECO:0007669"/>
    <property type="project" value="TreeGrafter"/>
</dbReference>
<sequence>MLLSCAAFGASLNASSCSWQKQPLSTTDAKVSPIASIQAIVSSTPTAEDKAIPKYDHIFVVIEENKGYSQIIGNPNAPNLNQLAKTYGLASNFYGMVHPSEANYITLLGGSTFGIHDDDAYYCQSGSTDRFCSNAKTPGYASHTVASKSLLDQLEQKGLTWKGYFEDLPAPGSKAVFAPSVIRALYAVKHNGFMSFKTVQDDPDRASKIVPLKQLTADLQSGKVPNYSHIIFNQCHEMHGLPECGELQRLIRTGDTFIEKTVEQITHSTLWSSAGNNAIIITWDEDNNPEKKTETQGCCGYDGKSAANFGGGHVATIVITNHGPRGVIDPTPYNHNSLLRTTENVFGIYEYLNGAGDSNKGVKPMTPLFSK</sequence>
<dbReference type="PANTHER" id="PTHR31956">
    <property type="entry name" value="NON-SPECIFIC PHOSPHOLIPASE C4-RELATED"/>
    <property type="match status" value="1"/>
</dbReference>
<accession>A0A2T1E9H8</accession>
<dbReference type="GO" id="GO:0016788">
    <property type="term" value="F:hydrolase activity, acting on ester bonds"/>
    <property type="evidence" value="ECO:0007669"/>
    <property type="project" value="InterPro"/>
</dbReference>
<keyword evidence="1" id="KW-0378">Hydrolase</keyword>
<proteinExistence type="predicted"/>
<dbReference type="AlphaFoldDB" id="A0A2T1E9H8"/>
<dbReference type="OrthoDB" id="9770871at2"/>
<evidence type="ECO:0000256" key="1">
    <source>
        <dbReference type="ARBA" id="ARBA00022801"/>
    </source>
</evidence>
<evidence type="ECO:0000313" key="2">
    <source>
        <dbReference type="EMBL" id="PSB29402.1"/>
    </source>
</evidence>
<dbReference type="InterPro" id="IPR017850">
    <property type="entry name" value="Alkaline_phosphatase_core_sf"/>
</dbReference>
<dbReference type="Proteomes" id="UP000239576">
    <property type="component" value="Unassembled WGS sequence"/>
</dbReference>
<reference evidence="3" key="1">
    <citation type="submission" date="2018-02" db="EMBL/GenBank/DDBJ databases">
        <authorList>
            <person name="Moore K."/>
            <person name="Momper L."/>
        </authorList>
    </citation>
    <scope>NUCLEOTIDE SEQUENCE [LARGE SCALE GENOMIC DNA]</scope>
    <source>
        <strain evidence="3">ULC18</strain>
    </source>
</reference>
<dbReference type="PANTHER" id="PTHR31956:SF8">
    <property type="entry name" value="ACID PHOSPHATASE PHOA (AFU_ORTHOLOGUE AFUA_1G03570)"/>
    <property type="match status" value="1"/>
</dbReference>
<name>A0A2T1E9H8_9CYAN</name>
<dbReference type="Pfam" id="PF04185">
    <property type="entry name" value="Phosphoesterase"/>
    <property type="match status" value="1"/>
</dbReference>
<dbReference type="InterPro" id="IPR007312">
    <property type="entry name" value="Phosphoesterase"/>
</dbReference>
<keyword evidence="3" id="KW-1185">Reference proteome</keyword>